<dbReference type="STRING" id="53468.A0A0R3U929"/>
<evidence type="ECO:0000313" key="1">
    <source>
        <dbReference type="EMBL" id="VDD77418.1"/>
    </source>
</evidence>
<dbReference type="AlphaFoldDB" id="A0A0R3U929"/>
<accession>A0A0R3U929</accession>
<dbReference type="Proteomes" id="UP000267029">
    <property type="component" value="Unassembled WGS sequence"/>
</dbReference>
<sequence length="281" mass="31841">MDASHSSHTSQIALNFCLVSRTRTGEEEEEGGEGTGEQEHVGFLNDIQQLQESLNQTNRGLEEWISCARTVAKEAHHSGDRPSLAEGAGMLEQSRRLVHRLAAMVLSRHQNRVQSALAGSAEEMRQPLGGCTNPIGAIARGRCNKELRSDQHAANWHHFCRLPRRVKNFFHYETPSFRRIFPTHHFDDTATKLDMAVSTRQQLENLERRLNIAVKFLQPDENPTTPPHAAVDRREAENIVVKYDPSIVVRVHEVFTAMDRIAAKLRPSKLLRCHNQDHEKG</sequence>
<evidence type="ECO:0000313" key="2">
    <source>
        <dbReference type="Proteomes" id="UP000267029"/>
    </source>
</evidence>
<protein>
    <submittedName>
        <fullName evidence="1">Uncharacterized protein</fullName>
    </submittedName>
</protein>
<gene>
    <name evidence="1" type="ORF">MCOS_LOCUS3421</name>
</gene>
<proteinExistence type="predicted"/>
<keyword evidence="2" id="KW-1185">Reference proteome</keyword>
<name>A0A0R3U929_MESCO</name>
<organism evidence="1 2">
    <name type="scientific">Mesocestoides corti</name>
    <name type="common">Flatworm</name>
    <dbReference type="NCBI Taxonomy" id="53468"/>
    <lineage>
        <taxon>Eukaryota</taxon>
        <taxon>Metazoa</taxon>
        <taxon>Spiralia</taxon>
        <taxon>Lophotrochozoa</taxon>
        <taxon>Platyhelminthes</taxon>
        <taxon>Cestoda</taxon>
        <taxon>Eucestoda</taxon>
        <taxon>Cyclophyllidea</taxon>
        <taxon>Mesocestoididae</taxon>
        <taxon>Mesocestoides</taxon>
    </lineage>
</organism>
<reference evidence="1 2" key="1">
    <citation type="submission" date="2018-10" db="EMBL/GenBank/DDBJ databases">
        <authorList>
            <consortium name="Pathogen Informatics"/>
        </authorList>
    </citation>
    <scope>NUCLEOTIDE SEQUENCE [LARGE SCALE GENOMIC DNA]</scope>
</reference>
<dbReference type="EMBL" id="UXSR01000772">
    <property type="protein sequence ID" value="VDD77418.1"/>
    <property type="molecule type" value="Genomic_DNA"/>
</dbReference>